<dbReference type="AlphaFoldDB" id="U5W052"/>
<dbReference type="EMBL" id="CP006272">
    <property type="protein sequence ID" value="AGZ42514.1"/>
    <property type="molecule type" value="Genomic_DNA"/>
</dbReference>
<proteinExistence type="predicted"/>
<dbReference type="PATRIC" id="fig|1246995.3.peg.4301"/>
<evidence type="ECO:0000313" key="2">
    <source>
        <dbReference type="Proteomes" id="UP000017746"/>
    </source>
</evidence>
<evidence type="ECO:0008006" key="3">
    <source>
        <dbReference type="Google" id="ProtNLM"/>
    </source>
</evidence>
<dbReference type="HOGENOM" id="CLU_668865_0_0_11"/>
<dbReference type="STRING" id="1246995.AFR_21210"/>
<keyword evidence="2" id="KW-1185">Reference proteome</keyword>
<organism evidence="1 2">
    <name type="scientific">Actinoplanes friuliensis DSM 7358</name>
    <dbReference type="NCBI Taxonomy" id="1246995"/>
    <lineage>
        <taxon>Bacteria</taxon>
        <taxon>Bacillati</taxon>
        <taxon>Actinomycetota</taxon>
        <taxon>Actinomycetes</taxon>
        <taxon>Micromonosporales</taxon>
        <taxon>Micromonosporaceae</taxon>
        <taxon>Actinoplanes</taxon>
    </lineage>
</organism>
<sequence length="361" mass="38908">MLLRGQPPMAAFRIMVEADPQQYGVPMARALLTDVWRSGLDSTVFTEEGIAVASATAPGTPGRTEILLKLYASHQHALFEQGRRAEGMAARAVAGELARTATQHVPRRNGLAQWARGLAEQGRHAEAAELCVEASAAIRLDPVLSGHAMWDEIPRAAQLAAAGRPQEAADVFGAVVSDRRATFPHNRDLVHLLLQQARFLATAGEDPGEAHQEAVDLVRHLAADGETHPSTLHREMWAILAAVSVAGDEMAAGVDPLPAFGWEISEWTPDLRRAYCAGIDDLIAAASRASRPAVLRRRIAARCAVRETWFRKTHDPRTPCAPAFDDSVAAGGPEALIDRAAFAVVRGRYDDALDDLTAALR</sequence>
<evidence type="ECO:0000313" key="1">
    <source>
        <dbReference type="EMBL" id="AGZ42514.1"/>
    </source>
</evidence>
<reference evidence="1 2" key="1">
    <citation type="journal article" date="2014" name="J. Biotechnol.">
        <title>Complete genome sequence of the actinobacterium Actinoplanes friuliensis HAG 010964, producer of the lipopeptide antibiotic friulimycin.</title>
        <authorList>
            <person name="Ruckert C."/>
            <person name="Szczepanowski R."/>
            <person name="Albersmeier A."/>
            <person name="Goesmann A."/>
            <person name="Fischer N."/>
            <person name="Steinkamper A."/>
            <person name="Puhler A."/>
            <person name="Biener R."/>
            <person name="Schwartz D."/>
            <person name="Kalinowski J."/>
        </authorList>
    </citation>
    <scope>NUCLEOTIDE SEQUENCE [LARGE SCALE GENOMIC DNA]</scope>
    <source>
        <strain evidence="1 2">DSM 7358</strain>
    </source>
</reference>
<gene>
    <name evidence="1" type="ORF">AFR_21210</name>
</gene>
<protein>
    <recommendedName>
        <fullName evidence="3">Tetratricopeptide repeat protein</fullName>
    </recommendedName>
</protein>
<dbReference type="KEGG" id="afs:AFR_21210"/>
<name>U5W052_9ACTN</name>
<dbReference type="eggNOG" id="COG0457">
    <property type="taxonomic scope" value="Bacteria"/>
</dbReference>
<dbReference type="Proteomes" id="UP000017746">
    <property type="component" value="Chromosome"/>
</dbReference>
<accession>U5W052</accession>